<reference evidence="2" key="1">
    <citation type="submission" date="2019-03" db="EMBL/GenBank/DDBJ databases">
        <title>Snf2 controls pulcherriminic acid biosynthesis and connects pigmentation and antifungal activity of the yeast Metschnikowia pulcherrima.</title>
        <authorList>
            <person name="Gore-Lloyd D."/>
            <person name="Sumann I."/>
            <person name="Brachmann A.O."/>
            <person name="Schneeberger K."/>
            <person name="Ortiz-Merino R.A."/>
            <person name="Moreno-Beltran M."/>
            <person name="Schlaefli M."/>
            <person name="Kirner P."/>
            <person name="Santos Kron A."/>
            <person name="Wolfe K.H."/>
            <person name="Piel J."/>
            <person name="Ahrens C.H."/>
            <person name="Henk D."/>
            <person name="Freimoser F.M."/>
        </authorList>
    </citation>
    <scope>NUCLEOTIDE SEQUENCE [LARGE SCALE GENOMIC DNA]</scope>
    <source>
        <strain evidence="2">APC 1.2</strain>
    </source>
</reference>
<name>A0A4V1AE48_9ASCO</name>
<gene>
    <name evidence="1" type="ORF">METSCH_B11770</name>
</gene>
<proteinExistence type="predicted"/>
<evidence type="ECO:0000313" key="1">
    <source>
        <dbReference type="EMBL" id="QBM87963.1"/>
    </source>
</evidence>
<dbReference type="AlphaFoldDB" id="A0A4V1AE48"/>
<dbReference type="EMBL" id="CP034457">
    <property type="protein sequence ID" value="QBM87963.1"/>
    <property type="molecule type" value="Genomic_DNA"/>
</dbReference>
<evidence type="ECO:0000313" key="2">
    <source>
        <dbReference type="Proteomes" id="UP000292447"/>
    </source>
</evidence>
<sequence>MVVRATISATINAVVYRLPYSDRLPERVKTLMGSGTSKLEQIEIAPEEVRPLVTPSQKIRMKMLEKRAGDTLESPILSSLSRNAPPEIEIDSEETVKETDSQHIRQARVELYLTEQHDEFTTLINKNLKEVMQQQQQKYADETSWRRLILELAMARNSDEATQKLNLMLARAQDSVFSYVPFVRGEKHTRNILDDYENSALKMETAELLDQLDYESKITLLRQLMVDLGMRAEADDIVNFTRGSAVLEETLMTDKVELLTLVAVRLWFLGLRYLLPLTRLLYTKFKENDILLLNNRNFSKLLTVLVRLMESLEEKLNPQASPARPASLTLTDASK</sequence>
<protein>
    <submittedName>
        <fullName evidence="1">Uncharacterized protein</fullName>
    </submittedName>
</protein>
<organism evidence="1 2">
    <name type="scientific">Metschnikowia aff. pulcherrima</name>
    <dbReference type="NCBI Taxonomy" id="2163413"/>
    <lineage>
        <taxon>Eukaryota</taxon>
        <taxon>Fungi</taxon>
        <taxon>Dikarya</taxon>
        <taxon>Ascomycota</taxon>
        <taxon>Saccharomycotina</taxon>
        <taxon>Pichiomycetes</taxon>
        <taxon>Metschnikowiaceae</taxon>
        <taxon>Metschnikowia</taxon>
    </lineage>
</organism>
<dbReference type="Proteomes" id="UP000292447">
    <property type="component" value="Chromosome II"/>
</dbReference>
<keyword evidence="2" id="KW-1185">Reference proteome</keyword>
<accession>A0A4V1AE48</accession>